<organism evidence="3 4">
    <name type="scientific">Piscinibacter koreensis</name>
    <dbReference type="NCBI Taxonomy" id="2742824"/>
    <lineage>
        <taxon>Bacteria</taxon>
        <taxon>Pseudomonadati</taxon>
        <taxon>Pseudomonadota</taxon>
        <taxon>Betaproteobacteria</taxon>
        <taxon>Burkholderiales</taxon>
        <taxon>Sphaerotilaceae</taxon>
        <taxon>Piscinibacter</taxon>
    </lineage>
</organism>
<reference evidence="3 4" key="1">
    <citation type="submission" date="2020-06" db="EMBL/GenBank/DDBJ databases">
        <title>Schlegella sp. ID0723 isolated from air conditioner.</title>
        <authorList>
            <person name="Kim D.Y."/>
            <person name="Kim D.-U."/>
        </authorList>
    </citation>
    <scope>NUCLEOTIDE SEQUENCE [LARGE SCALE GENOMIC DNA]</scope>
    <source>
        <strain evidence="3 4">ID0723</strain>
    </source>
</reference>
<dbReference type="Pfam" id="PF08327">
    <property type="entry name" value="AHSA1"/>
    <property type="match status" value="1"/>
</dbReference>
<dbReference type="SUPFAM" id="SSF55961">
    <property type="entry name" value="Bet v1-like"/>
    <property type="match status" value="1"/>
</dbReference>
<evidence type="ECO:0000313" key="4">
    <source>
        <dbReference type="Proteomes" id="UP000529637"/>
    </source>
</evidence>
<comment type="similarity">
    <text evidence="1">Belongs to the AHA1 family.</text>
</comment>
<feature type="domain" description="Activator of Hsp90 ATPase homologue 1/2-like C-terminal" evidence="2">
    <location>
        <begin position="16"/>
        <end position="150"/>
    </location>
</feature>
<accession>A0A7Y6TWI2</accession>
<evidence type="ECO:0000259" key="2">
    <source>
        <dbReference type="Pfam" id="PF08327"/>
    </source>
</evidence>
<dbReference type="CDD" id="cd08896">
    <property type="entry name" value="SRPBCC_CalC_Aha1-like_3"/>
    <property type="match status" value="1"/>
</dbReference>
<dbReference type="AlphaFoldDB" id="A0A7Y6TWI2"/>
<dbReference type="Gene3D" id="3.30.530.20">
    <property type="match status" value="1"/>
</dbReference>
<dbReference type="Proteomes" id="UP000529637">
    <property type="component" value="Unassembled WGS sequence"/>
</dbReference>
<keyword evidence="4" id="KW-1185">Reference proteome</keyword>
<sequence length="154" mass="17685">MNTTDRDLVITRDIAASPDKLFRCWTEPELMKRWFTPRPWTTTHAEVDLRVGGSNLVVMRGPDGTEFPNRGVYLEIVPNRRLVVTDAYVSAWEPSEKPFMTLIVTFDDLRDGTTRYTARARHWNVEDREAHEKMGFHEGWGTCAAQLAEMAATL</sequence>
<evidence type="ECO:0000256" key="1">
    <source>
        <dbReference type="ARBA" id="ARBA00006817"/>
    </source>
</evidence>
<proteinExistence type="inferred from homology"/>
<dbReference type="RefSeq" id="WP_176068711.1">
    <property type="nucleotide sequence ID" value="NZ_JABWMJ010000004.1"/>
</dbReference>
<dbReference type="EMBL" id="JABWMJ010000004">
    <property type="protein sequence ID" value="NUZ06078.1"/>
    <property type="molecule type" value="Genomic_DNA"/>
</dbReference>
<dbReference type="InterPro" id="IPR023393">
    <property type="entry name" value="START-like_dom_sf"/>
</dbReference>
<name>A0A7Y6TWI2_9BURK</name>
<comment type="caution">
    <text evidence="3">The sequence shown here is derived from an EMBL/GenBank/DDBJ whole genome shotgun (WGS) entry which is preliminary data.</text>
</comment>
<dbReference type="InterPro" id="IPR013538">
    <property type="entry name" value="ASHA1/2-like_C"/>
</dbReference>
<gene>
    <name evidence="3" type="ORF">HQN59_09920</name>
</gene>
<evidence type="ECO:0000313" key="3">
    <source>
        <dbReference type="EMBL" id="NUZ06078.1"/>
    </source>
</evidence>
<protein>
    <submittedName>
        <fullName evidence="3">SRPBCC family protein</fullName>
    </submittedName>
</protein>